<gene>
    <name evidence="1" type="ORF">FA95DRAFT_1555490</name>
</gene>
<sequence length="366" mass="39440">MPTRVPSKGKKRAAVDVDKTLEDAEEPVASTSRAGTSSPPPEARPLKKQKRAETRQCPVCAEHIPIRLLSQHQELETQRVHAVLARVGDLDPFIDPYASAGATSSARRRSAIYSPSSAASSDRLVKTIGAFKKRRKQRNQSLRDVTRDEDELPLHKGKGKARAGQTCPICVQEVFGDLDVVNAHVDSCIAHAALQEATNVSPPPDADPNADIDVDGDADGFADADADPWEEITASDGVARLRLRSGPSSAQRLGFTVRQSGSADVEEEVDVDGDDVEVFGAVQFTDADVLSPSWEVPMASANPPLVVPEGGMGCRICLDAYAEPTVSTGCWHTFCRNCWLQCLGSTGLCPICKRITAATELRRIYL</sequence>
<evidence type="ECO:0000313" key="2">
    <source>
        <dbReference type="Proteomes" id="UP000814033"/>
    </source>
</evidence>
<reference evidence="1" key="1">
    <citation type="submission" date="2021-02" db="EMBL/GenBank/DDBJ databases">
        <authorList>
            <consortium name="DOE Joint Genome Institute"/>
            <person name="Ahrendt S."/>
            <person name="Looney B.P."/>
            <person name="Miyauchi S."/>
            <person name="Morin E."/>
            <person name="Drula E."/>
            <person name="Courty P.E."/>
            <person name="Chicoki N."/>
            <person name="Fauchery L."/>
            <person name="Kohler A."/>
            <person name="Kuo A."/>
            <person name="Labutti K."/>
            <person name="Pangilinan J."/>
            <person name="Lipzen A."/>
            <person name="Riley R."/>
            <person name="Andreopoulos W."/>
            <person name="He G."/>
            <person name="Johnson J."/>
            <person name="Barry K.W."/>
            <person name="Grigoriev I.V."/>
            <person name="Nagy L."/>
            <person name="Hibbett D."/>
            <person name="Henrissat B."/>
            <person name="Matheny P.B."/>
            <person name="Labbe J."/>
            <person name="Martin F."/>
        </authorList>
    </citation>
    <scope>NUCLEOTIDE SEQUENCE</scope>
    <source>
        <strain evidence="1">FP105234-sp</strain>
    </source>
</reference>
<reference evidence="1" key="2">
    <citation type="journal article" date="2022" name="New Phytol.">
        <title>Evolutionary transition to the ectomycorrhizal habit in the genomes of a hyperdiverse lineage of mushroom-forming fungi.</title>
        <authorList>
            <person name="Looney B."/>
            <person name="Miyauchi S."/>
            <person name="Morin E."/>
            <person name="Drula E."/>
            <person name="Courty P.E."/>
            <person name="Kohler A."/>
            <person name="Kuo A."/>
            <person name="LaButti K."/>
            <person name="Pangilinan J."/>
            <person name="Lipzen A."/>
            <person name="Riley R."/>
            <person name="Andreopoulos W."/>
            <person name="He G."/>
            <person name="Johnson J."/>
            <person name="Nolan M."/>
            <person name="Tritt A."/>
            <person name="Barry K.W."/>
            <person name="Grigoriev I.V."/>
            <person name="Nagy L.G."/>
            <person name="Hibbett D."/>
            <person name="Henrissat B."/>
            <person name="Matheny P.B."/>
            <person name="Labbe J."/>
            <person name="Martin F.M."/>
        </authorList>
    </citation>
    <scope>NUCLEOTIDE SEQUENCE</scope>
    <source>
        <strain evidence="1">FP105234-sp</strain>
    </source>
</reference>
<name>A0ACB8S285_9AGAM</name>
<dbReference type="EMBL" id="MU275860">
    <property type="protein sequence ID" value="KAI0050563.1"/>
    <property type="molecule type" value="Genomic_DNA"/>
</dbReference>
<accession>A0ACB8S285</accession>
<dbReference type="Proteomes" id="UP000814033">
    <property type="component" value="Unassembled WGS sequence"/>
</dbReference>
<proteinExistence type="predicted"/>
<organism evidence="1 2">
    <name type="scientific">Auriscalpium vulgare</name>
    <dbReference type="NCBI Taxonomy" id="40419"/>
    <lineage>
        <taxon>Eukaryota</taxon>
        <taxon>Fungi</taxon>
        <taxon>Dikarya</taxon>
        <taxon>Basidiomycota</taxon>
        <taxon>Agaricomycotina</taxon>
        <taxon>Agaricomycetes</taxon>
        <taxon>Russulales</taxon>
        <taxon>Auriscalpiaceae</taxon>
        <taxon>Auriscalpium</taxon>
    </lineage>
</organism>
<evidence type="ECO:0000313" key="1">
    <source>
        <dbReference type="EMBL" id="KAI0050563.1"/>
    </source>
</evidence>
<comment type="caution">
    <text evidence="1">The sequence shown here is derived from an EMBL/GenBank/DDBJ whole genome shotgun (WGS) entry which is preliminary data.</text>
</comment>
<keyword evidence="2" id="KW-1185">Reference proteome</keyword>
<protein>
    <submittedName>
        <fullName evidence="1">Uncharacterized protein</fullName>
    </submittedName>
</protein>